<dbReference type="GO" id="GO:0003924">
    <property type="term" value="F:GTPase activity"/>
    <property type="evidence" value="ECO:0007669"/>
    <property type="project" value="UniProtKB-UniRule"/>
</dbReference>
<sequence length="446" mass="49147">MLNCSLIYKINQCSNFKSFNTYFLKAIPRRNVSIYNKIQLIKRIGFDSYQLRNFAVGTFVRNKEHLNIGTIGHVDHGKTTLTAALTKVCSLSGVGEYVPYDSIDKAPEERKRGITICATHVEYETDKRHYGHVDCPGHADYIKNMISGAAQMDGAILVVSAPDGPMPQTREHILLAKQIGVPKLVVYLNKMDLVEDPEIVELVELEINELLSEYNYGDSPIVKGSATKALLNDEESVNSIKELLAKCDEYLSTPDRKEDLPLLIAVDEVLAIPGKGTVATGRIEQGRVKVGDAVEIVGGGKNAKKSTVNSLEMFRKTLNEGIAGDQVGFLLKNVKRDDIARGYVVSCPGTYFSHDSFDADLYVLTHEEGGRKNGFGSNYRPQAFLRTGDVSCTVHLPEDVPLAMPGDSLKCTIKLLNYMPLHEGLRFALREGGKTVASGIISKLHK</sequence>
<dbReference type="Pfam" id="PF03144">
    <property type="entry name" value="GTP_EFTU_D2"/>
    <property type="match status" value="1"/>
</dbReference>
<dbReference type="InterPro" id="IPR000795">
    <property type="entry name" value="T_Tr_GTP-bd_dom"/>
</dbReference>
<dbReference type="InterPro" id="IPR004541">
    <property type="entry name" value="Transl_elong_EFTu/EF1A_bac/org"/>
</dbReference>
<evidence type="ECO:0000256" key="4">
    <source>
        <dbReference type="ARBA" id="ARBA00022741"/>
    </source>
</evidence>
<dbReference type="NCBIfam" id="TIGR00231">
    <property type="entry name" value="small_GTP"/>
    <property type="match status" value="1"/>
</dbReference>
<dbReference type="InterPro" id="IPR009000">
    <property type="entry name" value="Transl_B-barrel_sf"/>
</dbReference>
<dbReference type="InterPro" id="IPR031157">
    <property type="entry name" value="G_TR_CS"/>
</dbReference>
<dbReference type="Gene3D" id="3.40.50.300">
    <property type="entry name" value="P-loop containing nucleotide triphosphate hydrolases"/>
    <property type="match status" value="1"/>
</dbReference>
<evidence type="ECO:0000256" key="2">
    <source>
        <dbReference type="ARBA" id="ARBA00007249"/>
    </source>
</evidence>
<dbReference type="PANTHER" id="PTHR43721">
    <property type="entry name" value="ELONGATION FACTOR TU-RELATED"/>
    <property type="match status" value="1"/>
</dbReference>
<keyword evidence="6" id="KW-0933">Apicoplast</keyword>
<dbReference type="PANTHER" id="PTHR43721:SF22">
    <property type="entry name" value="ELONGATION FACTOR TU, MITOCHONDRIAL"/>
    <property type="match status" value="1"/>
</dbReference>
<dbReference type="SUPFAM" id="SSF50465">
    <property type="entry name" value="EF-Tu/eEF-1alpha/eIF2-gamma C-terminal domain"/>
    <property type="match status" value="1"/>
</dbReference>
<evidence type="ECO:0000259" key="10">
    <source>
        <dbReference type="PROSITE" id="PS51722"/>
    </source>
</evidence>
<evidence type="ECO:0000256" key="9">
    <source>
        <dbReference type="RuleBase" id="RU000325"/>
    </source>
</evidence>
<keyword evidence="7" id="KW-0648">Protein biosynthesis</keyword>
<dbReference type="InterPro" id="IPR033720">
    <property type="entry name" value="EFTU_2"/>
</dbReference>
<proteinExistence type="inferred from homology"/>
<dbReference type="GO" id="GO:0020011">
    <property type="term" value="C:apicoplast"/>
    <property type="evidence" value="ECO:0007669"/>
    <property type="project" value="UniProtKB-SubCell"/>
</dbReference>
<dbReference type="PROSITE" id="PS51722">
    <property type="entry name" value="G_TR_2"/>
    <property type="match status" value="1"/>
</dbReference>
<dbReference type="NCBIfam" id="NF009373">
    <property type="entry name" value="PRK12736.1"/>
    <property type="match status" value="1"/>
</dbReference>
<evidence type="ECO:0000256" key="7">
    <source>
        <dbReference type="ARBA" id="ARBA00022917"/>
    </source>
</evidence>
<evidence type="ECO:0000313" key="12">
    <source>
        <dbReference type="Proteomes" id="UP000244811"/>
    </source>
</evidence>
<dbReference type="InterPro" id="IPR004161">
    <property type="entry name" value="EFTu-like_2"/>
</dbReference>
<evidence type="ECO:0000313" key="11">
    <source>
        <dbReference type="EMBL" id="UKK01063.2"/>
    </source>
</evidence>
<comment type="similarity">
    <text evidence="2 9">Belongs to the TRAFAC class translation factor GTPase superfamily. Classic translation factor GTPase family. EF-Tu/EF-1A subfamily.</text>
</comment>
<dbReference type="CDD" id="cd03697">
    <property type="entry name" value="EFTU_II"/>
    <property type="match status" value="1"/>
</dbReference>
<name>A0A976MAU8_THEOR</name>
<dbReference type="GO" id="GO:0070125">
    <property type="term" value="P:mitochondrial translational elongation"/>
    <property type="evidence" value="ECO:0007669"/>
    <property type="project" value="TreeGrafter"/>
</dbReference>
<protein>
    <recommendedName>
        <fullName evidence="9">Elongation factor Tu</fullName>
    </recommendedName>
</protein>
<dbReference type="InterPro" id="IPR027417">
    <property type="entry name" value="P-loop_NTPase"/>
</dbReference>
<dbReference type="InterPro" id="IPR004160">
    <property type="entry name" value="Transl_elong_EFTu/EF1A_C"/>
</dbReference>
<dbReference type="NCBIfam" id="NF009372">
    <property type="entry name" value="PRK12735.1"/>
    <property type="match status" value="1"/>
</dbReference>
<dbReference type="SUPFAM" id="SSF50447">
    <property type="entry name" value="Translation proteins"/>
    <property type="match status" value="1"/>
</dbReference>
<dbReference type="CDD" id="cd03707">
    <property type="entry name" value="EFTU_III"/>
    <property type="match status" value="1"/>
</dbReference>
<evidence type="ECO:0000256" key="6">
    <source>
        <dbReference type="ARBA" id="ARBA00022887"/>
    </source>
</evidence>
<organism evidence="11 12">
    <name type="scientific">Theileria orientalis</name>
    <dbReference type="NCBI Taxonomy" id="68886"/>
    <lineage>
        <taxon>Eukaryota</taxon>
        <taxon>Sar</taxon>
        <taxon>Alveolata</taxon>
        <taxon>Apicomplexa</taxon>
        <taxon>Aconoidasida</taxon>
        <taxon>Piroplasmida</taxon>
        <taxon>Theileriidae</taxon>
        <taxon>Theileria</taxon>
    </lineage>
</organism>
<dbReference type="CDD" id="cd01884">
    <property type="entry name" value="EF_Tu"/>
    <property type="match status" value="1"/>
</dbReference>
<evidence type="ECO:0000256" key="3">
    <source>
        <dbReference type="ARBA" id="ARBA00022640"/>
    </source>
</evidence>
<dbReference type="NCBIfam" id="NF000766">
    <property type="entry name" value="PRK00049.1"/>
    <property type="match status" value="1"/>
</dbReference>
<keyword evidence="4 9" id="KW-0547">Nucleotide-binding</keyword>
<dbReference type="NCBIfam" id="TIGR00485">
    <property type="entry name" value="EF-Tu"/>
    <property type="match status" value="1"/>
</dbReference>
<feature type="domain" description="Tr-type G" evidence="10">
    <location>
        <begin position="63"/>
        <end position="255"/>
    </location>
</feature>
<accession>A0A976MAU8</accession>
<gene>
    <name evidence="11" type="ORF">MACK_001876</name>
</gene>
<dbReference type="FunFam" id="2.40.30.10:FF:000001">
    <property type="entry name" value="Elongation factor Tu"/>
    <property type="match status" value="1"/>
</dbReference>
<dbReference type="PROSITE" id="PS00301">
    <property type="entry name" value="G_TR_1"/>
    <property type="match status" value="1"/>
</dbReference>
<dbReference type="PRINTS" id="PR00315">
    <property type="entry name" value="ELONGATNFCT"/>
</dbReference>
<dbReference type="SUPFAM" id="SSF52540">
    <property type="entry name" value="P-loop containing nucleoside triphosphate hydrolases"/>
    <property type="match status" value="1"/>
</dbReference>
<comment type="function">
    <text evidence="9">This protein promotes the GTP-dependent binding of aminoacyl-tRNA to the A-site of ribosomes during protein biosynthesis.</text>
</comment>
<dbReference type="InterPro" id="IPR041709">
    <property type="entry name" value="EF-Tu_GTP-bd"/>
</dbReference>
<dbReference type="GO" id="GO:0005525">
    <property type="term" value="F:GTP binding"/>
    <property type="evidence" value="ECO:0007669"/>
    <property type="project" value="UniProtKB-UniRule"/>
</dbReference>
<evidence type="ECO:0000256" key="1">
    <source>
        <dbReference type="ARBA" id="ARBA00004467"/>
    </source>
</evidence>
<dbReference type="InterPro" id="IPR050055">
    <property type="entry name" value="EF-Tu_GTPase"/>
</dbReference>
<dbReference type="FunFam" id="3.40.50.300:FF:000003">
    <property type="entry name" value="Elongation factor Tu"/>
    <property type="match status" value="1"/>
</dbReference>
<evidence type="ECO:0000256" key="8">
    <source>
        <dbReference type="ARBA" id="ARBA00023134"/>
    </source>
</evidence>
<dbReference type="InterPro" id="IPR005225">
    <property type="entry name" value="Small_GTP-bd"/>
</dbReference>
<keyword evidence="5 9" id="KW-0251">Elongation factor</keyword>
<dbReference type="Proteomes" id="UP000244811">
    <property type="component" value="Chromosome 3"/>
</dbReference>
<dbReference type="EMBL" id="CP056070">
    <property type="protein sequence ID" value="UKK01063.2"/>
    <property type="molecule type" value="Genomic_DNA"/>
</dbReference>
<keyword evidence="8 9" id="KW-0342">GTP-binding</keyword>
<dbReference type="AlphaFoldDB" id="A0A976MAU8"/>
<dbReference type="InterPro" id="IPR009001">
    <property type="entry name" value="Transl_elong_EF1A/Init_IF2_C"/>
</dbReference>
<dbReference type="Pfam" id="PF03143">
    <property type="entry name" value="GTP_EFTU_D3"/>
    <property type="match status" value="1"/>
</dbReference>
<reference evidence="11" key="1">
    <citation type="submission" date="2022-07" db="EMBL/GenBank/DDBJ databases">
        <title>Evaluation of T. orientalis genome assembly methods using nanopore sequencing and analysis of variation between genomes.</title>
        <authorList>
            <person name="Yam J."/>
            <person name="Micallef M.L."/>
            <person name="Liu M."/>
            <person name="Djordjevic S.P."/>
            <person name="Bogema D.R."/>
            <person name="Jenkins C."/>
        </authorList>
    </citation>
    <scope>NUCLEOTIDE SEQUENCE</scope>
    <source>
        <strain evidence="11">Goon Nure</strain>
    </source>
</reference>
<dbReference type="Gene3D" id="2.40.30.10">
    <property type="entry name" value="Translation factors"/>
    <property type="match status" value="2"/>
</dbReference>
<dbReference type="Pfam" id="PF00009">
    <property type="entry name" value="GTP_EFTU"/>
    <property type="match status" value="1"/>
</dbReference>
<keyword evidence="3" id="KW-0934">Plastid</keyword>
<dbReference type="GO" id="GO:0003746">
    <property type="term" value="F:translation elongation factor activity"/>
    <property type="evidence" value="ECO:0007669"/>
    <property type="project" value="UniProtKB-UniRule"/>
</dbReference>
<dbReference type="GO" id="GO:0005739">
    <property type="term" value="C:mitochondrion"/>
    <property type="evidence" value="ECO:0007669"/>
    <property type="project" value="TreeGrafter"/>
</dbReference>
<comment type="subcellular location">
    <subcellularLocation>
        <location evidence="1">Plastid</location>
        <location evidence="1">Apicoplast</location>
    </subcellularLocation>
</comment>
<evidence type="ECO:0000256" key="5">
    <source>
        <dbReference type="ARBA" id="ARBA00022768"/>
    </source>
</evidence>